<keyword evidence="5 14" id="KW-0812">Transmembrane</keyword>
<evidence type="ECO:0000256" key="1">
    <source>
        <dbReference type="ARBA" id="ARBA00004189"/>
    </source>
</evidence>
<dbReference type="InterPro" id="IPR005428">
    <property type="entry name" value="CD36/SCARB1/SNMP1"/>
</dbReference>
<evidence type="ECO:0000256" key="9">
    <source>
        <dbReference type="ARBA" id="ARBA00023170"/>
    </source>
</evidence>
<dbReference type="PRINTS" id="PR01609">
    <property type="entry name" value="CD36FAMILY"/>
</dbReference>
<keyword evidence="16" id="KW-1185">Reference proteome</keyword>
<evidence type="ECO:0000256" key="8">
    <source>
        <dbReference type="ARBA" id="ARBA00023157"/>
    </source>
</evidence>
<comment type="subcellular location">
    <subcellularLocation>
        <location evidence="2">Cell membrane</location>
        <topology evidence="2">Multi-pass membrane protein</topology>
    </subcellularLocation>
    <subcellularLocation>
        <location evidence="1">Membrane</location>
        <location evidence="1">Caveola</location>
        <topology evidence="1">Multi-pass membrane protein</topology>
    </subcellularLocation>
</comment>
<evidence type="ECO:0000256" key="6">
    <source>
        <dbReference type="ARBA" id="ARBA00022989"/>
    </source>
</evidence>
<name>A0ABP1QZ17_9HEXA</name>
<evidence type="ECO:0000256" key="12">
    <source>
        <dbReference type="ARBA" id="ARBA00042244"/>
    </source>
</evidence>
<feature type="compositionally biased region" description="Polar residues" evidence="13">
    <location>
        <begin position="545"/>
        <end position="554"/>
    </location>
</feature>
<proteinExistence type="inferred from homology"/>
<evidence type="ECO:0000256" key="14">
    <source>
        <dbReference type="SAM" id="Phobius"/>
    </source>
</evidence>
<dbReference type="PRINTS" id="PR01610">
    <property type="entry name" value="CD36ANTIGEN"/>
</dbReference>
<dbReference type="Proteomes" id="UP001642540">
    <property type="component" value="Unassembled WGS sequence"/>
</dbReference>
<reference evidence="15 16" key="1">
    <citation type="submission" date="2024-08" db="EMBL/GenBank/DDBJ databases">
        <authorList>
            <person name="Cucini C."/>
            <person name="Frati F."/>
        </authorList>
    </citation>
    <scope>NUCLEOTIDE SEQUENCE [LARGE SCALE GENOMIC DNA]</scope>
</reference>
<dbReference type="Pfam" id="PF01130">
    <property type="entry name" value="CD36"/>
    <property type="match status" value="1"/>
</dbReference>
<keyword evidence="10" id="KW-0325">Glycoprotein</keyword>
<comment type="similarity">
    <text evidence="3">Belongs to the CD36 family.</text>
</comment>
<keyword evidence="8" id="KW-1015">Disulfide bond</keyword>
<keyword evidence="9" id="KW-0675">Receptor</keyword>
<keyword evidence="6 14" id="KW-1133">Transmembrane helix</keyword>
<sequence>MTLKRTICITIAVILGILFLILGIMIVLFFQKLVDAFIAGELPLRKGSQTFELWRKPPVVPYLKVYFFNVTNAKEFMERGEKLRLKEVGPYTYREVWEKKDTVWHPNGTLSYRQEKNYTFVPSLSFGAESDIVVVPNVPVLSAAGQMPHSPKIVKKAIGTLLDVLKLEPFSVRNVKEILWGYDDPLIKLAKQFLPEGKRPPFDNFGLLIGKNATLSDVFTVLTGKENLEDFARIALYKGQNGLGVWKTDTCNALKGSDGTGFPSMLNENSTVYIYQPDFCRPLELVVKNPQPQKHQGFETLRFQPADHVFGTVEDYPQNDCYCLSKPCAPKGTFNVSQCQFGSPIFLSWPHFLHGDPTLREKIDGLNPNPKIHQFYIDLQPKLGLAMQAKARLQINIQMKKVAEIPQTANLSDLLVPIIWIEDGIEELPPVVLGLIRQAINMPEVAEAALSYVLFIMGGLMIVGGFLYFIRNSYIGKESMVQSNVASKADSYYFKGGEVEKSNGLGNGLVHQYSNTVEMEDAIKHPNGNSKSKEAAMETKEAAANGNTNESIMT</sequence>
<feature type="transmembrane region" description="Helical" evidence="14">
    <location>
        <begin position="7"/>
        <end position="30"/>
    </location>
</feature>
<evidence type="ECO:0000256" key="5">
    <source>
        <dbReference type="ARBA" id="ARBA00022692"/>
    </source>
</evidence>
<dbReference type="EMBL" id="CAXLJM020000051">
    <property type="protein sequence ID" value="CAL8115081.1"/>
    <property type="molecule type" value="Genomic_DNA"/>
</dbReference>
<keyword evidence="4" id="KW-1003">Cell membrane</keyword>
<evidence type="ECO:0000256" key="2">
    <source>
        <dbReference type="ARBA" id="ARBA00004651"/>
    </source>
</evidence>
<dbReference type="PANTHER" id="PTHR11923">
    <property type="entry name" value="SCAVENGER RECEPTOR CLASS B TYPE-1 SR-B1"/>
    <property type="match status" value="1"/>
</dbReference>
<comment type="caution">
    <text evidence="15">The sequence shown here is derived from an EMBL/GenBank/DDBJ whole genome shotgun (WGS) entry which is preliminary data.</text>
</comment>
<protein>
    <recommendedName>
        <fullName evidence="11">Scavenger receptor class B member 1</fullName>
    </recommendedName>
    <alternativeName>
        <fullName evidence="12">SR-BI</fullName>
    </alternativeName>
</protein>
<evidence type="ECO:0000256" key="13">
    <source>
        <dbReference type="SAM" id="MobiDB-lite"/>
    </source>
</evidence>
<feature type="transmembrane region" description="Helical" evidence="14">
    <location>
        <begin position="449"/>
        <end position="470"/>
    </location>
</feature>
<gene>
    <name evidence="15" type="ORF">ODALV1_LOCUS16719</name>
</gene>
<evidence type="ECO:0000313" key="16">
    <source>
        <dbReference type="Proteomes" id="UP001642540"/>
    </source>
</evidence>
<evidence type="ECO:0000256" key="10">
    <source>
        <dbReference type="ARBA" id="ARBA00023180"/>
    </source>
</evidence>
<evidence type="ECO:0000256" key="4">
    <source>
        <dbReference type="ARBA" id="ARBA00022475"/>
    </source>
</evidence>
<evidence type="ECO:0000256" key="7">
    <source>
        <dbReference type="ARBA" id="ARBA00023136"/>
    </source>
</evidence>
<dbReference type="PANTHER" id="PTHR11923:SF110">
    <property type="entry name" value="SCAVENGER RECEPTOR CLASS B MEMBER 1"/>
    <property type="match status" value="1"/>
</dbReference>
<evidence type="ECO:0000313" key="15">
    <source>
        <dbReference type="EMBL" id="CAL8115081.1"/>
    </source>
</evidence>
<organism evidence="15 16">
    <name type="scientific">Orchesella dallaii</name>
    <dbReference type="NCBI Taxonomy" id="48710"/>
    <lineage>
        <taxon>Eukaryota</taxon>
        <taxon>Metazoa</taxon>
        <taxon>Ecdysozoa</taxon>
        <taxon>Arthropoda</taxon>
        <taxon>Hexapoda</taxon>
        <taxon>Collembola</taxon>
        <taxon>Entomobryomorpha</taxon>
        <taxon>Entomobryoidea</taxon>
        <taxon>Orchesellidae</taxon>
        <taxon>Orchesellinae</taxon>
        <taxon>Orchesella</taxon>
    </lineage>
</organism>
<dbReference type="InterPro" id="IPR002159">
    <property type="entry name" value="CD36_fam"/>
</dbReference>
<feature type="region of interest" description="Disordered" evidence="13">
    <location>
        <begin position="523"/>
        <end position="554"/>
    </location>
</feature>
<feature type="compositionally biased region" description="Basic and acidic residues" evidence="13">
    <location>
        <begin position="531"/>
        <end position="541"/>
    </location>
</feature>
<keyword evidence="7 14" id="KW-0472">Membrane</keyword>
<evidence type="ECO:0000256" key="11">
    <source>
        <dbReference type="ARBA" id="ARBA00040821"/>
    </source>
</evidence>
<evidence type="ECO:0000256" key="3">
    <source>
        <dbReference type="ARBA" id="ARBA00010532"/>
    </source>
</evidence>
<accession>A0ABP1QZ17</accession>